<accession>A0ACC3BNU4</accession>
<name>A0ACC3BNU4_PYRYE</name>
<gene>
    <name evidence="1" type="ORF">I4F81_002230</name>
</gene>
<keyword evidence="2" id="KW-1185">Reference proteome</keyword>
<comment type="caution">
    <text evidence="1">The sequence shown here is derived from an EMBL/GenBank/DDBJ whole genome shotgun (WGS) entry which is preliminary data.</text>
</comment>
<proteinExistence type="predicted"/>
<organism evidence="1 2">
    <name type="scientific">Pyropia yezoensis</name>
    <name type="common">Susabi-nori</name>
    <name type="synonym">Porphyra yezoensis</name>
    <dbReference type="NCBI Taxonomy" id="2788"/>
    <lineage>
        <taxon>Eukaryota</taxon>
        <taxon>Rhodophyta</taxon>
        <taxon>Bangiophyceae</taxon>
        <taxon>Bangiales</taxon>
        <taxon>Bangiaceae</taxon>
        <taxon>Pyropia</taxon>
    </lineage>
</organism>
<protein>
    <submittedName>
        <fullName evidence="1">Uncharacterized protein</fullName>
    </submittedName>
</protein>
<reference evidence="1" key="1">
    <citation type="submission" date="2019-11" db="EMBL/GenBank/DDBJ databases">
        <title>Nori genome reveals adaptations in red seaweeds to the harsh intertidal environment.</title>
        <authorList>
            <person name="Wang D."/>
            <person name="Mao Y."/>
        </authorList>
    </citation>
    <scope>NUCLEOTIDE SEQUENCE</scope>
    <source>
        <tissue evidence="1">Gametophyte</tissue>
    </source>
</reference>
<dbReference type="Proteomes" id="UP000798662">
    <property type="component" value="Chromosome 1"/>
</dbReference>
<sequence length="276" mass="29969">MLAFLGVPPPTTAAGRVARGGRPLCAWPSRCVRTWRPARPPGRNRRCVSPGAPFILIPRATVREDPSAVEHTRITDRSVLYHTKASIYSSYYRSTFVSRPYVPLAQRPSTSVWAAPLDTPIADLLTVATDPRGETFSYAHSEQWLAASLADLFGDTLIARRIRAPYVTPTHSRRLTRSVRDFSPAVWEAERAEVALVGSLAKFAANPALAAALVGTASGPAGPRTLVGASPRDREWGVGLSMDDPGVEDPEAWRGNNVLGEVLVRVRDVLMAQPRG</sequence>
<dbReference type="EMBL" id="CM020618">
    <property type="protein sequence ID" value="KAK1859636.1"/>
    <property type="molecule type" value="Genomic_DNA"/>
</dbReference>
<evidence type="ECO:0000313" key="2">
    <source>
        <dbReference type="Proteomes" id="UP000798662"/>
    </source>
</evidence>
<evidence type="ECO:0000313" key="1">
    <source>
        <dbReference type="EMBL" id="KAK1859636.1"/>
    </source>
</evidence>